<dbReference type="InterPro" id="IPR029058">
    <property type="entry name" value="AB_hydrolase_fold"/>
</dbReference>
<evidence type="ECO:0000313" key="2">
    <source>
        <dbReference type="EMBL" id="KAA0025050.1"/>
    </source>
</evidence>
<organism evidence="2 3">
    <name type="scientific">Antrihabitans cavernicola</name>
    <dbReference type="NCBI Taxonomy" id="2495913"/>
    <lineage>
        <taxon>Bacteria</taxon>
        <taxon>Bacillati</taxon>
        <taxon>Actinomycetota</taxon>
        <taxon>Actinomycetes</taxon>
        <taxon>Mycobacteriales</taxon>
        <taxon>Nocardiaceae</taxon>
        <taxon>Antrihabitans</taxon>
    </lineage>
</organism>
<sequence length="230" mass="24618">MAGLEYVDLDITTSDGVVLHGWWIPTSRPRIGHVLFAHGNGGNIGDRILHAQLLSEAGFDVLLFDYRGYGSSAGRPSERGTYLDSRAARTALLAQDGVAGGRTFYLGESLGGGVVLELALAHPPAGVILTSTFSSVRDVAREHFAILPSFLVPDAYPNARRIAELQAPVLIQHGAVDDLVPVEQAHRNYAAAAGQKELQVIDNAGHNDLVVLAGREWVTAITSWSSRLSM</sequence>
<dbReference type="Gene3D" id="3.40.50.1820">
    <property type="entry name" value="alpha/beta hydrolase"/>
    <property type="match status" value="1"/>
</dbReference>
<dbReference type="InterPro" id="IPR022742">
    <property type="entry name" value="Hydrolase_4"/>
</dbReference>
<dbReference type="PANTHER" id="PTHR12277:SF81">
    <property type="entry name" value="PROTEIN ABHD13"/>
    <property type="match status" value="1"/>
</dbReference>
<feature type="domain" description="Serine aminopeptidase S33" evidence="1">
    <location>
        <begin position="32"/>
        <end position="140"/>
    </location>
</feature>
<dbReference type="EMBL" id="VLNY01000001">
    <property type="protein sequence ID" value="KAA0025050.1"/>
    <property type="molecule type" value="Genomic_DNA"/>
</dbReference>
<dbReference type="SUPFAM" id="SSF53474">
    <property type="entry name" value="alpha/beta-Hydrolases"/>
    <property type="match status" value="1"/>
</dbReference>
<gene>
    <name evidence="2" type="ORF">FOY51_01350</name>
</gene>
<accession>A0A5A7SFY7</accession>
<dbReference type="PANTHER" id="PTHR12277">
    <property type="entry name" value="ALPHA/BETA HYDROLASE DOMAIN-CONTAINING PROTEIN"/>
    <property type="match status" value="1"/>
</dbReference>
<dbReference type="Proteomes" id="UP000322244">
    <property type="component" value="Unassembled WGS sequence"/>
</dbReference>
<dbReference type="Pfam" id="PF12146">
    <property type="entry name" value="Hydrolase_4"/>
    <property type="match status" value="1"/>
</dbReference>
<keyword evidence="2" id="KW-0378">Hydrolase</keyword>
<evidence type="ECO:0000313" key="3">
    <source>
        <dbReference type="Proteomes" id="UP000322244"/>
    </source>
</evidence>
<proteinExistence type="predicted"/>
<name>A0A5A7SFY7_9NOCA</name>
<reference evidence="2 3" key="1">
    <citation type="submission" date="2019-07" db="EMBL/GenBank/DDBJ databases">
        <title>Rhodococcus cavernicolus sp. nov., isolated from a cave.</title>
        <authorList>
            <person name="Lee S.D."/>
        </authorList>
    </citation>
    <scope>NUCLEOTIDE SEQUENCE [LARGE SCALE GENOMIC DNA]</scope>
    <source>
        <strain evidence="2 3">C1-24</strain>
    </source>
</reference>
<dbReference type="AlphaFoldDB" id="A0A5A7SFY7"/>
<keyword evidence="3" id="KW-1185">Reference proteome</keyword>
<evidence type="ECO:0000259" key="1">
    <source>
        <dbReference type="Pfam" id="PF12146"/>
    </source>
</evidence>
<dbReference type="GO" id="GO:0016787">
    <property type="term" value="F:hydrolase activity"/>
    <property type="evidence" value="ECO:0007669"/>
    <property type="project" value="UniProtKB-KW"/>
</dbReference>
<protein>
    <submittedName>
        <fullName evidence="2">Alpha/beta hydrolase</fullName>
    </submittedName>
</protein>
<comment type="caution">
    <text evidence="2">The sequence shown here is derived from an EMBL/GenBank/DDBJ whole genome shotgun (WGS) entry which is preliminary data.</text>
</comment>
<dbReference type="OrthoDB" id="9777090at2"/>